<name>W0EM80_9BACT</name>
<evidence type="ECO:0000313" key="3">
    <source>
        <dbReference type="Proteomes" id="UP000018901"/>
    </source>
</evidence>
<dbReference type="PANTHER" id="PTHR45661:SF3">
    <property type="entry name" value="IG-LIKE DOMAIN-CONTAINING PROTEIN"/>
    <property type="match status" value="1"/>
</dbReference>
<dbReference type="eggNOG" id="COG5492">
    <property type="taxonomic scope" value="Bacteria"/>
</dbReference>
<dbReference type="Gene3D" id="3.40.50.12480">
    <property type="match status" value="2"/>
</dbReference>
<dbReference type="Pfam" id="PF13306">
    <property type="entry name" value="LRR_5"/>
    <property type="match status" value="2"/>
</dbReference>
<evidence type="ECO:0000259" key="1">
    <source>
        <dbReference type="Pfam" id="PF18998"/>
    </source>
</evidence>
<dbReference type="InterPro" id="IPR026906">
    <property type="entry name" value="LRR_5"/>
</dbReference>
<dbReference type="InterPro" id="IPR053139">
    <property type="entry name" value="Surface_bspA-like"/>
</dbReference>
<dbReference type="KEGG" id="bvs:BARVI_02460"/>
<dbReference type="Gene3D" id="3.80.10.10">
    <property type="entry name" value="Ribonuclease Inhibitor"/>
    <property type="match status" value="2"/>
</dbReference>
<dbReference type="Proteomes" id="UP000018901">
    <property type="component" value="Chromosome"/>
</dbReference>
<gene>
    <name evidence="2" type="ORF">BARVI_02460</name>
</gene>
<protein>
    <submittedName>
        <fullName evidence="2">Cell surface protein</fullName>
    </submittedName>
</protein>
<evidence type="ECO:0000313" key="2">
    <source>
        <dbReference type="EMBL" id="AHF11892.1"/>
    </source>
</evidence>
<dbReference type="InterPro" id="IPR044060">
    <property type="entry name" value="Bacterial_rp_domain"/>
</dbReference>
<dbReference type="InterPro" id="IPR032675">
    <property type="entry name" value="LRR_dom_sf"/>
</dbReference>
<proteinExistence type="predicted"/>
<dbReference type="STRING" id="880074.BARVI_02460"/>
<accession>W0EM80</accession>
<keyword evidence="3" id="KW-1185">Reference proteome</keyword>
<dbReference type="HOGENOM" id="CLU_028334_1_0_10"/>
<reference evidence="2 3" key="1">
    <citation type="submission" date="2013-12" db="EMBL/GenBank/DDBJ databases">
        <authorList>
            <consortium name="DOE Joint Genome Institute"/>
            <person name="Eisen J."/>
            <person name="Huntemann M."/>
            <person name="Han J."/>
            <person name="Chen A."/>
            <person name="Kyrpides N."/>
            <person name="Mavromatis K."/>
            <person name="Markowitz V."/>
            <person name="Palaniappan K."/>
            <person name="Ivanova N."/>
            <person name="Schaumberg A."/>
            <person name="Pati A."/>
            <person name="Liolios K."/>
            <person name="Nordberg H.P."/>
            <person name="Cantor M.N."/>
            <person name="Hua S.X."/>
            <person name="Woyke T."/>
        </authorList>
    </citation>
    <scope>NUCLEOTIDE SEQUENCE [LARGE SCALE GENOMIC DNA]</scope>
    <source>
        <strain evidence="3">DSM 18177</strain>
    </source>
</reference>
<organism evidence="2 3">
    <name type="scientific">Barnesiella viscericola DSM 18177</name>
    <dbReference type="NCBI Taxonomy" id="880074"/>
    <lineage>
        <taxon>Bacteria</taxon>
        <taxon>Pseudomonadati</taxon>
        <taxon>Bacteroidota</taxon>
        <taxon>Bacteroidia</taxon>
        <taxon>Bacteroidales</taxon>
        <taxon>Barnesiellaceae</taxon>
        <taxon>Barnesiella</taxon>
    </lineage>
</organism>
<feature type="domain" description="Bacterial repeat" evidence="1">
    <location>
        <begin position="347"/>
        <end position="408"/>
    </location>
</feature>
<dbReference type="AlphaFoldDB" id="W0EM80"/>
<dbReference type="SUPFAM" id="SSF52058">
    <property type="entry name" value="L domain-like"/>
    <property type="match status" value="1"/>
</dbReference>
<dbReference type="PATRIC" id="fig|880074.11.peg.515"/>
<dbReference type="PANTHER" id="PTHR45661">
    <property type="entry name" value="SURFACE ANTIGEN"/>
    <property type="match status" value="1"/>
</dbReference>
<dbReference type="Pfam" id="PF18998">
    <property type="entry name" value="Flg_new_2"/>
    <property type="match status" value="1"/>
</dbReference>
<dbReference type="eggNOG" id="COG4870">
    <property type="taxonomic scope" value="Bacteria"/>
</dbReference>
<sequence length="477" mass="52561">MELPETITRIGDDAFGGCMGLTSITIPTLVRSIGESAFYNCSGLTSVELPEQIEHIGPYLFQYCYALTSVIIRGNVTDIGTFAFQDCISLSSITLPNSLQYIDNYAFQGCSKLQSIVIPQQVTRIGSFAFQGCSSLTSITLPEALQHIELSTFSECTKLESVTIPNSVISIDRLAFSGCSSLTSITIPGLVSSINVEAFKECTGLKEIEVVEDNLYYASSDGVLYNKEYSALLFCPIGKTSLTIPESVERIGSRAFSYCTGLTSITIPQFVNRIEESAFLGCNGLQEIYVLPVLPPEIKSNTFNSYNYNRPLYVPSGCVTAYQSAEFWSNFKNIQEKKNRYTIEVYSSDNAKGSVQGGGEYDEGETVTLTAIPESGYRFVQWSDGNTENPRQIVVTEDLTLTAEFTEDSGVDMVEESTMRIYVSDHVLHVENVDGNYQVYTSMGQLVYDGRDTLVPLVNAGIYVVRMSDCSRRVVVK</sequence>
<dbReference type="EMBL" id="CP007034">
    <property type="protein sequence ID" value="AHF11892.1"/>
    <property type="molecule type" value="Genomic_DNA"/>
</dbReference>